<dbReference type="InterPro" id="IPR050116">
    <property type="entry name" value="DNA_polymerase-Y"/>
</dbReference>
<dbReference type="InterPro" id="IPR036775">
    <property type="entry name" value="DNA_pol_Y-fam_lit_finger_sf"/>
</dbReference>
<dbReference type="Pfam" id="PF00817">
    <property type="entry name" value="IMS"/>
    <property type="match status" value="1"/>
</dbReference>
<evidence type="ECO:0000256" key="5">
    <source>
        <dbReference type="ARBA" id="ARBA00023236"/>
    </source>
</evidence>
<dbReference type="Gene3D" id="3.30.1490.100">
    <property type="entry name" value="DNA polymerase, Y-family, little finger domain"/>
    <property type="match status" value="1"/>
</dbReference>
<keyword evidence="5" id="KW-0742">SOS response</keyword>
<dbReference type="InterPro" id="IPR001126">
    <property type="entry name" value="UmuC"/>
</dbReference>
<dbReference type="Pfam" id="PF13438">
    <property type="entry name" value="DUF4113"/>
    <property type="match status" value="1"/>
</dbReference>
<dbReference type="PROSITE" id="PS50173">
    <property type="entry name" value="UMUC"/>
    <property type="match status" value="1"/>
</dbReference>
<name>A0ABX1HMY5_9BACT</name>
<dbReference type="InterPro" id="IPR025188">
    <property type="entry name" value="DUF4113"/>
</dbReference>
<organism evidence="7 8">
    <name type="scientific">Hymenobacter artigasi</name>
    <dbReference type="NCBI Taxonomy" id="2719616"/>
    <lineage>
        <taxon>Bacteria</taxon>
        <taxon>Pseudomonadati</taxon>
        <taxon>Bacteroidota</taxon>
        <taxon>Cytophagia</taxon>
        <taxon>Cytophagales</taxon>
        <taxon>Hymenobacteraceae</taxon>
        <taxon>Hymenobacter</taxon>
    </lineage>
</organism>
<accession>A0ABX1HMY5</accession>
<dbReference type="PANTHER" id="PTHR11076:SF34">
    <property type="entry name" value="PROTEIN UMUC"/>
    <property type="match status" value="1"/>
</dbReference>
<evidence type="ECO:0000256" key="2">
    <source>
        <dbReference type="ARBA" id="ARBA00022763"/>
    </source>
</evidence>
<keyword evidence="4" id="KW-0234">DNA repair</keyword>
<evidence type="ECO:0000256" key="4">
    <source>
        <dbReference type="ARBA" id="ARBA00023204"/>
    </source>
</evidence>
<dbReference type="PANTHER" id="PTHR11076">
    <property type="entry name" value="DNA REPAIR POLYMERASE UMUC / TRANSFERASE FAMILY MEMBER"/>
    <property type="match status" value="1"/>
</dbReference>
<keyword evidence="8" id="KW-1185">Reference proteome</keyword>
<dbReference type="SUPFAM" id="SSF56672">
    <property type="entry name" value="DNA/RNA polymerases"/>
    <property type="match status" value="1"/>
</dbReference>
<dbReference type="Gene3D" id="1.10.150.20">
    <property type="entry name" value="5' to 3' exonuclease, C-terminal subdomain"/>
    <property type="match status" value="1"/>
</dbReference>
<dbReference type="RefSeq" id="WP_168675178.1">
    <property type="nucleotide sequence ID" value="NZ_JAAVTK010000019.1"/>
</dbReference>
<comment type="caution">
    <text evidence="7">The sequence shown here is derived from an EMBL/GenBank/DDBJ whole genome shotgun (WGS) entry which is preliminary data.</text>
</comment>
<evidence type="ECO:0000259" key="6">
    <source>
        <dbReference type="PROSITE" id="PS50173"/>
    </source>
</evidence>
<evidence type="ECO:0000256" key="3">
    <source>
        <dbReference type="ARBA" id="ARBA00023199"/>
    </source>
</evidence>
<dbReference type="EMBL" id="JAAVTK010000019">
    <property type="protein sequence ID" value="NKI91617.1"/>
    <property type="molecule type" value="Genomic_DNA"/>
</dbReference>
<evidence type="ECO:0000256" key="1">
    <source>
        <dbReference type="ARBA" id="ARBA00010945"/>
    </source>
</evidence>
<proteinExistence type="inferred from homology"/>
<dbReference type="InterPro" id="IPR043502">
    <property type="entry name" value="DNA/RNA_pol_sf"/>
</dbReference>
<dbReference type="Gene3D" id="3.40.1170.60">
    <property type="match status" value="1"/>
</dbReference>
<dbReference type="SUPFAM" id="SSF100879">
    <property type="entry name" value="Lesion bypass DNA polymerase (Y-family), little finger domain"/>
    <property type="match status" value="1"/>
</dbReference>
<dbReference type="Pfam" id="PF11799">
    <property type="entry name" value="IMS_C"/>
    <property type="match status" value="1"/>
</dbReference>
<dbReference type="InterPro" id="IPR043128">
    <property type="entry name" value="Rev_trsase/Diguanyl_cyclase"/>
</dbReference>
<comment type="similarity">
    <text evidence="1">Belongs to the DNA polymerase type-Y family.</text>
</comment>
<keyword evidence="2" id="KW-0227">DNA damage</keyword>
<sequence length="452" mass="49245">MFGLVDCNNFYVSCERVFQPRLEGRPVVILSNNDGCIISRSAEAKALGLKMGDPYFQVKEQLRRDSVQVFSSNYTLYGDMSRRVMHYLGATVPGVEIYSIDEAFLDLSGLEQHLTPYLGNLTDLAQRIRVGVKARTGIPVCVGVAPTKTLAKLANRLAKKDAGLGGVLYLDSARRRAWALGQVPVGDVWGVGRQYAQKLTAAGIDSAADLARVSDAWARKHLGGVVGARLVQELQGRPCAGLHPSEDGTLRRQSISCSRTFGQPLSAFADVLAAVTAFLSRAAEKLRRQDDMAHVLTVYISKNRFATNVLPPFSRSATLTLPIGPTADTRVLVSYARALLRRLWEPGTVYHKAGVVLDGLEPPGTGQQLDLFGSSAPNQNTREEEVLAVGRPDLMASLDALNQRFGRGTVRLASAVLPPAPQDKAVRAPWEGQARWRSPAFTTRLEDLLIVR</sequence>
<dbReference type="CDD" id="cd01700">
    <property type="entry name" value="PolY_Pol_V_umuC"/>
    <property type="match status" value="1"/>
</dbReference>
<gene>
    <name evidence="7" type="ORF">HBN54_004237</name>
</gene>
<dbReference type="Gene3D" id="3.30.70.270">
    <property type="match status" value="1"/>
</dbReference>
<evidence type="ECO:0000313" key="7">
    <source>
        <dbReference type="EMBL" id="NKI91617.1"/>
    </source>
</evidence>
<keyword evidence="3" id="KW-0741">SOS mutagenesis</keyword>
<dbReference type="Proteomes" id="UP000717634">
    <property type="component" value="Unassembled WGS sequence"/>
</dbReference>
<evidence type="ECO:0000313" key="8">
    <source>
        <dbReference type="Proteomes" id="UP000717634"/>
    </source>
</evidence>
<protein>
    <submittedName>
        <fullName evidence="7">DNA polymerase V</fullName>
    </submittedName>
</protein>
<reference evidence="7 8" key="1">
    <citation type="submission" date="2020-03" db="EMBL/GenBank/DDBJ databases">
        <title>Genomic Encyclopedia of Type Strains, Phase IV (KMG-V): Genome sequencing to study the core and pangenomes of soil and plant-associated prokaryotes.</title>
        <authorList>
            <person name="Whitman W."/>
        </authorList>
    </citation>
    <scope>NUCLEOTIDE SEQUENCE [LARGE SCALE GENOMIC DNA]</scope>
    <source>
        <strain evidence="7 8">1B</strain>
    </source>
</reference>
<feature type="domain" description="UmuC" evidence="6">
    <location>
        <begin position="2"/>
        <end position="192"/>
    </location>
</feature>
<dbReference type="InterPro" id="IPR017961">
    <property type="entry name" value="DNA_pol_Y-fam_little_finger"/>
</dbReference>